<dbReference type="EMBL" id="LT559118">
    <property type="protein sequence ID" value="SBO95158.1"/>
    <property type="molecule type" value="Genomic_DNA"/>
</dbReference>
<sequence>MLPPGAVRVLAAWLLHLRAGASVRDAGAPNASGPLPEAARAVLTCLDPHPRDDAALAHDMDLIDAIVAFAQSRLAQGSAR</sequence>
<dbReference type="AlphaFoldDB" id="A0A1M4E8W8"/>
<accession>A0A1M4E8W8</accession>
<organism evidence="1">
    <name type="scientific">Nonomuraea gerenzanensis</name>
    <dbReference type="NCBI Taxonomy" id="93944"/>
    <lineage>
        <taxon>Bacteria</taxon>
        <taxon>Bacillati</taxon>
        <taxon>Actinomycetota</taxon>
        <taxon>Actinomycetes</taxon>
        <taxon>Streptosporangiales</taxon>
        <taxon>Streptosporangiaceae</taxon>
        <taxon>Nonomuraea</taxon>
    </lineage>
</organism>
<proteinExistence type="predicted"/>
<protein>
    <submittedName>
        <fullName evidence="1">Uncharacterized protein</fullName>
    </submittedName>
</protein>
<gene>
    <name evidence="1" type="ORF">BN4615_P4674</name>
</gene>
<name>A0A1M4E8W8_9ACTN</name>
<dbReference type="RefSeq" id="WP_225274557.1">
    <property type="nucleotide sequence ID" value="NZ_CP084058.1"/>
</dbReference>
<reference evidence="1" key="1">
    <citation type="submission" date="2016-04" db="EMBL/GenBank/DDBJ databases">
        <authorList>
            <person name="Evans L.H."/>
            <person name="Alamgir A."/>
            <person name="Owens N."/>
            <person name="Weber N.D."/>
            <person name="Virtaneva K."/>
            <person name="Barbian K."/>
            <person name="Babar A."/>
            <person name="Rosenke K."/>
        </authorList>
    </citation>
    <scope>NUCLEOTIDE SEQUENCE</scope>
    <source>
        <strain evidence="1">Nono1</strain>
    </source>
</reference>
<evidence type="ECO:0000313" key="1">
    <source>
        <dbReference type="EMBL" id="SBO95158.1"/>
    </source>
</evidence>